<protein>
    <submittedName>
        <fullName evidence="7">MFS transporter</fullName>
    </submittedName>
</protein>
<gene>
    <name evidence="7" type="ORF">GCM10023209_16070</name>
</gene>
<evidence type="ECO:0000313" key="8">
    <source>
        <dbReference type="Proteomes" id="UP001499910"/>
    </source>
</evidence>
<keyword evidence="2" id="KW-1003">Cell membrane</keyword>
<evidence type="ECO:0000256" key="3">
    <source>
        <dbReference type="ARBA" id="ARBA00022692"/>
    </source>
</evidence>
<dbReference type="SUPFAM" id="SSF103473">
    <property type="entry name" value="MFS general substrate transporter"/>
    <property type="match status" value="1"/>
</dbReference>
<keyword evidence="8" id="KW-1185">Reference proteome</keyword>
<dbReference type="Proteomes" id="UP001499910">
    <property type="component" value="Unassembled WGS sequence"/>
</dbReference>
<feature type="transmembrane region" description="Helical" evidence="6">
    <location>
        <begin position="281"/>
        <end position="302"/>
    </location>
</feature>
<feature type="transmembrane region" description="Helical" evidence="6">
    <location>
        <begin position="217"/>
        <end position="238"/>
    </location>
</feature>
<name>A0ABP9L7C9_9RHOB</name>
<dbReference type="PANTHER" id="PTHR23513">
    <property type="entry name" value="INTEGRAL MEMBRANE EFFLUX PROTEIN-RELATED"/>
    <property type="match status" value="1"/>
</dbReference>
<dbReference type="InterPro" id="IPR036259">
    <property type="entry name" value="MFS_trans_sf"/>
</dbReference>
<evidence type="ECO:0000256" key="1">
    <source>
        <dbReference type="ARBA" id="ARBA00004651"/>
    </source>
</evidence>
<evidence type="ECO:0000313" key="7">
    <source>
        <dbReference type="EMBL" id="GAA5071884.1"/>
    </source>
</evidence>
<feature type="transmembrane region" description="Helical" evidence="6">
    <location>
        <begin position="308"/>
        <end position="330"/>
    </location>
</feature>
<comment type="subcellular location">
    <subcellularLocation>
        <location evidence="1">Cell membrane</location>
        <topology evidence="1">Multi-pass membrane protein</topology>
    </subcellularLocation>
</comment>
<comment type="caution">
    <text evidence="7">The sequence shown here is derived from an EMBL/GenBank/DDBJ whole genome shotgun (WGS) entry which is preliminary data.</text>
</comment>
<keyword evidence="3 6" id="KW-0812">Transmembrane</keyword>
<evidence type="ECO:0000256" key="5">
    <source>
        <dbReference type="ARBA" id="ARBA00023136"/>
    </source>
</evidence>
<evidence type="ECO:0000256" key="6">
    <source>
        <dbReference type="SAM" id="Phobius"/>
    </source>
</evidence>
<feature type="transmembrane region" description="Helical" evidence="6">
    <location>
        <begin position="12"/>
        <end position="36"/>
    </location>
</feature>
<evidence type="ECO:0000256" key="2">
    <source>
        <dbReference type="ARBA" id="ARBA00022475"/>
    </source>
</evidence>
<dbReference type="Gene3D" id="1.20.1250.20">
    <property type="entry name" value="MFS general substrate transporter like domains"/>
    <property type="match status" value="1"/>
</dbReference>
<feature type="transmembrane region" description="Helical" evidence="6">
    <location>
        <begin position="342"/>
        <end position="364"/>
    </location>
</feature>
<feature type="transmembrane region" description="Helical" evidence="6">
    <location>
        <begin position="42"/>
        <end position="64"/>
    </location>
</feature>
<evidence type="ECO:0000256" key="4">
    <source>
        <dbReference type="ARBA" id="ARBA00022989"/>
    </source>
</evidence>
<dbReference type="InterPro" id="IPR011701">
    <property type="entry name" value="MFS"/>
</dbReference>
<dbReference type="RefSeq" id="WP_259550174.1">
    <property type="nucleotide sequence ID" value="NZ_BAABHW010000002.1"/>
</dbReference>
<proteinExistence type="predicted"/>
<organism evidence="7 8">
    <name type="scientific">[Roseibacterium] beibuensis</name>
    <dbReference type="NCBI Taxonomy" id="1193142"/>
    <lineage>
        <taxon>Bacteria</taxon>
        <taxon>Pseudomonadati</taxon>
        <taxon>Pseudomonadota</taxon>
        <taxon>Alphaproteobacteria</taxon>
        <taxon>Rhodobacterales</taxon>
        <taxon>Roseobacteraceae</taxon>
        <taxon>Roseicyclus</taxon>
    </lineage>
</organism>
<keyword evidence="5 6" id="KW-0472">Membrane</keyword>
<dbReference type="PANTHER" id="PTHR23513:SF18">
    <property type="entry name" value="INTEGRAL MEMBRANE PROTEIN"/>
    <property type="match status" value="1"/>
</dbReference>
<sequence length="445" mass="47509">MLSVLSHPVFARLFAAQIIALIGTGLMTVALGLLAYDLAGDSAGAVLGTALTIKMVAYVGLSPITNALVERASRKAVLIGADLLRAAIVLALPFVTQIWQVYALVFALQAASATFTPAFQATIPDILPDEGDYTRALSLSRLAYELENLVSPALAGLLLTLVSFHWLFAGTALGFVGSAMLVRIAAVPPRGAARARPFLDRVTRGVRIYVRTPRLRGLWMLNFAAASAGAFVIVNTVVLVRAEYGGAESAVAIALAAFGGGSMLAALGLPRLLDHVPDRPVMLGAAFALSMASVGYALYWLRADLPEWPVMLAVWLLFGMLYAAILTPSGRLLRRSVHPEDLPAIFTAQFALSHAGWLVTYPMAGWIGDALGLPQAMLALGICATFASLAALRLWPAGDPRSVDHAHDDLPPDHPHLDRHPLQNGRHAHAYVIDDMHHRWPRPGA</sequence>
<feature type="transmembrane region" description="Helical" evidence="6">
    <location>
        <begin position="376"/>
        <end position="395"/>
    </location>
</feature>
<feature type="transmembrane region" description="Helical" evidence="6">
    <location>
        <begin position="166"/>
        <end position="186"/>
    </location>
</feature>
<keyword evidence="4 6" id="KW-1133">Transmembrane helix</keyword>
<dbReference type="Pfam" id="PF07690">
    <property type="entry name" value="MFS_1"/>
    <property type="match status" value="1"/>
</dbReference>
<feature type="transmembrane region" description="Helical" evidence="6">
    <location>
        <begin position="250"/>
        <end position="269"/>
    </location>
</feature>
<accession>A0ABP9L7C9</accession>
<dbReference type="EMBL" id="BAABHW010000002">
    <property type="protein sequence ID" value="GAA5071884.1"/>
    <property type="molecule type" value="Genomic_DNA"/>
</dbReference>
<dbReference type="CDD" id="cd06173">
    <property type="entry name" value="MFS_MefA_like"/>
    <property type="match status" value="1"/>
</dbReference>
<reference evidence="8" key="1">
    <citation type="journal article" date="2019" name="Int. J. Syst. Evol. Microbiol.">
        <title>The Global Catalogue of Microorganisms (GCM) 10K type strain sequencing project: providing services to taxonomists for standard genome sequencing and annotation.</title>
        <authorList>
            <consortium name="The Broad Institute Genomics Platform"/>
            <consortium name="The Broad Institute Genome Sequencing Center for Infectious Disease"/>
            <person name="Wu L."/>
            <person name="Ma J."/>
        </authorList>
    </citation>
    <scope>NUCLEOTIDE SEQUENCE [LARGE SCALE GENOMIC DNA]</scope>
    <source>
        <strain evidence="8">JCM 18015</strain>
    </source>
</reference>